<name>A0ABQ3X3F5_9ACTN</name>
<accession>A0ABQ3X3F5</accession>
<dbReference type="InterPro" id="IPR005158">
    <property type="entry name" value="BTAD"/>
</dbReference>
<feature type="domain" description="Bacterial transcriptional activator" evidence="2">
    <location>
        <begin position="85"/>
        <end position="198"/>
    </location>
</feature>
<dbReference type="RefSeq" id="WP_203793969.1">
    <property type="nucleotide sequence ID" value="NZ_BAAAQE010000076.1"/>
</dbReference>
<evidence type="ECO:0000259" key="2">
    <source>
        <dbReference type="SMART" id="SM01043"/>
    </source>
</evidence>
<dbReference type="InterPro" id="IPR027417">
    <property type="entry name" value="P-loop_NTPase"/>
</dbReference>
<dbReference type="SUPFAM" id="SSF48452">
    <property type="entry name" value="TPR-like"/>
    <property type="match status" value="2"/>
</dbReference>
<sequence length="1016" mass="110017">MEIGVLGPVLVRGKPVVGARLRTLVILLALDAGREVSADRLVDGIWGERRAANSLQALISRLRRTGLTVEATRTGYRLVVAPEQVDAHRFAEHPEEHLHLWRGELDFPAAAEPEAVLLREKRLRAQRATLAGNVPELEALVTAHPLDEPLAALLIRALDDDGNRARALEVFDTVRRRLRGQLGVDPSPELSGLHRELLADRRGNLPVEVSSFIGDPGALDDLLRAHRLVTLTGPGGSGKTRLSVEAGARLPGEVWLVELASVRDPAELAPTILTILGLRVHGRPLDRLREALTGREMLLILDNCEHVIEAAAELAGVLLRAAPGLRMLATSREPLGITGERLFPVEPLALPDAGADPESAARAPAVRLLLERASGFELTEHNTPAVVRVCRALDGIPLAIELAAARLRTLPPAVLADRLADRFRLLTGGSRTALPRHRTLRAVVDWSWDLLSDAERRSWRRFAALPGGADVTTAEQVCAADPDLLGALVDKSLLNLGADGRYRMLETIREYGLERLAEAGEVASMRRSLLDHLTALAVEAEPHLRRAEQLEWLDRLSREQDNLHASAQDAITAGDRAGAVLLVAHLGWYFWLTGRRTEGTALCVAAIGLDGPADRAALAMVHAFAALNGVEGLLPFDEVKRYFLEARRLAEGREHRHPALRLLDPLATISTQPMAAGYGGAEALFDDQDPWLRAVSRMLIGQLRVNLGEAPEAAEADLRAGLDGFRLIGERWGIGFTLSSLADMAAARGDFGPALVWQREALTLLEEVGIREDLPQLAVKMAHQMWLDGSHEEAHRMLKRAREMAREVGLPEVMASVHHCHAVIALAEGRLDEAREHNVRAVHLIEHSTFAPQFRSMAHSTAALIEGAAGDLVSARREHRTAIRIAMDSQDSPVIAQVLAGIGDLALREGDPERAAFLLGAADAVRGSRDRTVEQAEVTRAGAHAALGDAGFDEAYRKGGGISVVDVIEVAGLEPLSSDLLDSGLGLGSLKESNSAAERPHRERTENDQEAGGPDQ</sequence>
<dbReference type="EMBL" id="BOMG01000026">
    <property type="protein sequence ID" value="GID53041.1"/>
    <property type="molecule type" value="Genomic_DNA"/>
</dbReference>
<dbReference type="Pfam" id="PF13401">
    <property type="entry name" value="AAA_22"/>
    <property type="match status" value="1"/>
</dbReference>
<dbReference type="InterPro" id="IPR011990">
    <property type="entry name" value="TPR-like_helical_dom_sf"/>
</dbReference>
<dbReference type="SMART" id="SM01043">
    <property type="entry name" value="BTAD"/>
    <property type="match status" value="1"/>
</dbReference>
<reference evidence="3 4" key="1">
    <citation type="submission" date="2021-01" db="EMBL/GenBank/DDBJ databases">
        <title>Whole genome shotgun sequence of Actinoplanes couchii NBRC 106145.</title>
        <authorList>
            <person name="Komaki H."/>
            <person name="Tamura T."/>
        </authorList>
    </citation>
    <scope>NUCLEOTIDE SEQUENCE [LARGE SCALE GENOMIC DNA]</scope>
    <source>
        <strain evidence="3 4">NBRC 106145</strain>
    </source>
</reference>
<dbReference type="InterPro" id="IPR036388">
    <property type="entry name" value="WH-like_DNA-bd_sf"/>
</dbReference>
<dbReference type="Gene3D" id="1.25.40.10">
    <property type="entry name" value="Tetratricopeptide repeat domain"/>
    <property type="match status" value="2"/>
</dbReference>
<keyword evidence="4" id="KW-1185">Reference proteome</keyword>
<dbReference type="Proteomes" id="UP000612282">
    <property type="component" value="Unassembled WGS sequence"/>
</dbReference>
<feature type="region of interest" description="Disordered" evidence="1">
    <location>
        <begin position="987"/>
        <end position="1016"/>
    </location>
</feature>
<evidence type="ECO:0000313" key="4">
    <source>
        <dbReference type="Proteomes" id="UP000612282"/>
    </source>
</evidence>
<dbReference type="PANTHER" id="PTHR47691">
    <property type="entry name" value="REGULATOR-RELATED"/>
    <property type="match status" value="1"/>
</dbReference>
<dbReference type="Gene3D" id="1.10.10.10">
    <property type="entry name" value="Winged helix-like DNA-binding domain superfamily/Winged helix DNA-binding domain"/>
    <property type="match status" value="1"/>
</dbReference>
<proteinExistence type="predicted"/>
<comment type="caution">
    <text evidence="3">The sequence shown here is derived from an EMBL/GenBank/DDBJ whole genome shotgun (WGS) entry which is preliminary data.</text>
</comment>
<dbReference type="PRINTS" id="PR00364">
    <property type="entry name" value="DISEASERSIST"/>
</dbReference>
<gene>
    <name evidence="3" type="ORF">Aco03nite_014450</name>
</gene>
<dbReference type="InterPro" id="IPR049945">
    <property type="entry name" value="AAA_22"/>
</dbReference>
<evidence type="ECO:0000256" key="1">
    <source>
        <dbReference type="SAM" id="MobiDB-lite"/>
    </source>
</evidence>
<dbReference type="PANTHER" id="PTHR47691:SF3">
    <property type="entry name" value="HTH-TYPE TRANSCRIPTIONAL REGULATOR RV0890C-RELATED"/>
    <property type="match status" value="1"/>
</dbReference>
<dbReference type="Gene3D" id="3.40.50.300">
    <property type="entry name" value="P-loop containing nucleotide triphosphate hydrolases"/>
    <property type="match status" value="1"/>
</dbReference>
<organism evidence="3 4">
    <name type="scientific">Actinoplanes couchii</name>
    <dbReference type="NCBI Taxonomy" id="403638"/>
    <lineage>
        <taxon>Bacteria</taxon>
        <taxon>Bacillati</taxon>
        <taxon>Actinomycetota</taxon>
        <taxon>Actinomycetes</taxon>
        <taxon>Micromonosporales</taxon>
        <taxon>Micromonosporaceae</taxon>
        <taxon>Actinoplanes</taxon>
    </lineage>
</organism>
<evidence type="ECO:0000313" key="3">
    <source>
        <dbReference type="EMBL" id="GID53041.1"/>
    </source>
</evidence>
<dbReference type="InterPro" id="IPR016032">
    <property type="entry name" value="Sig_transdc_resp-reg_C-effctor"/>
</dbReference>
<dbReference type="Pfam" id="PF03704">
    <property type="entry name" value="BTAD"/>
    <property type="match status" value="1"/>
</dbReference>
<dbReference type="SUPFAM" id="SSF46894">
    <property type="entry name" value="C-terminal effector domain of the bipartite response regulators"/>
    <property type="match status" value="1"/>
</dbReference>
<feature type="compositionally biased region" description="Basic and acidic residues" evidence="1">
    <location>
        <begin position="998"/>
        <end position="1007"/>
    </location>
</feature>
<dbReference type="SUPFAM" id="SSF52540">
    <property type="entry name" value="P-loop containing nucleoside triphosphate hydrolases"/>
    <property type="match status" value="1"/>
</dbReference>
<protein>
    <submittedName>
        <fullName evidence="3">SARP family transcriptional regulator</fullName>
    </submittedName>
</protein>